<dbReference type="Pfam" id="PF04672">
    <property type="entry name" value="Methyltransf_19"/>
    <property type="match status" value="1"/>
</dbReference>
<gene>
    <name evidence="1" type="ORF">ACFO0B_06545</name>
</gene>
<keyword evidence="2" id="KW-1185">Reference proteome</keyword>
<dbReference type="EC" id="2.1.1.-" evidence="1"/>
<keyword evidence="1" id="KW-0489">Methyltransferase</keyword>
<dbReference type="SUPFAM" id="SSF53335">
    <property type="entry name" value="S-adenosyl-L-methionine-dependent methyltransferases"/>
    <property type="match status" value="1"/>
</dbReference>
<organism evidence="1 2">
    <name type="scientific">Nocardia jiangsuensis</name>
    <dbReference type="NCBI Taxonomy" id="1691563"/>
    <lineage>
        <taxon>Bacteria</taxon>
        <taxon>Bacillati</taxon>
        <taxon>Actinomycetota</taxon>
        <taxon>Actinomycetes</taxon>
        <taxon>Mycobacteriales</taxon>
        <taxon>Nocardiaceae</taxon>
        <taxon>Nocardia</taxon>
    </lineage>
</organism>
<proteinExistence type="predicted"/>
<name>A0ABV8DNV4_9NOCA</name>
<dbReference type="PIRSF" id="PIRSF017393">
    <property type="entry name" value="MTase_SAV2177"/>
    <property type="match status" value="1"/>
</dbReference>
<accession>A0ABV8DNV4</accession>
<reference evidence="2" key="1">
    <citation type="journal article" date="2019" name="Int. J. Syst. Evol. Microbiol.">
        <title>The Global Catalogue of Microorganisms (GCM) 10K type strain sequencing project: providing services to taxonomists for standard genome sequencing and annotation.</title>
        <authorList>
            <consortium name="The Broad Institute Genomics Platform"/>
            <consortium name="The Broad Institute Genome Sequencing Center for Infectious Disease"/>
            <person name="Wu L."/>
            <person name="Ma J."/>
        </authorList>
    </citation>
    <scope>NUCLEOTIDE SEQUENCE [LARGE SCALE GENOMIC DNA]</scope>
    <source>
        <strain evidence="2">CGMCC 4.7330</strain>
    </source>
</reference>
<dbReference type="InterPro" id="IPR006764">
    <property type="entry name" value="SAM_dep_MeTrfase_SAV2177_type"/>
</dbReference>
<dbReference type="RefSeq" id="WP_378611608.1">
    <property type="nucleotide sequence ID" value="NZ_JBHSAX010000006.1"/>
</dbReference>
<dbReference type="EMBL" id="JBHSAX010000006">
    <property type="protein sequence ID" value="MFC3961643.1"/>
    <property type="molecule type" value="Genomic_DNA"/>
</dbReference>
<protein>
    <submittedName>
        <fullName evidence="1">SAM-dependent methyltransferase</fullName>
        <ecNumber evidence="1">2.1.1.-</ecNumber>
    </submittedName>
</protein>
<dbReference type="Gene3D" id="3.40.50.150">
    <property type="entry name" value="Vaccinia Virus protein VP39"/>
    <property type="match status" value="1"/>
</dbReference>
<comment type="caution">
    <text evidence="1">The sequence shown here is derived from an EMBL/GenBank/DDBJ whole genome shotgun (WGS) entry which is preliminary data.</text>
</comment>
<dbReference type="InterPro" id="IPR029063">
    <property type="entry name" value="SAM-dependent_MTases_sf"/>
</dbReference>
<evidence type="ECO:0000313" key="1">
    <source>
        <dbReference type="EMBL" id="MFC3961643.1"/>
    </source>
</evidence>
<dbReference type="GO" id="GO:0008168">
    <property type="term" value="F:methyltransferase activity"/>
    <property type="evidence" value="ECO:0007669"/>
    <property type="project" value="UniProtKB-KW"/>
</dbReference>
<sequence length="286" mass="30678">MDRSSGSVDSPPDLGINRAHTARVSNYFLGGKDHYDLDKLAAEQVIAAFPHVRTAARENRAFLARYARHLALAGIDQVLDVGCGIPHEPHLHQIVQEVTPAARVVYVDNDPIVGAHARALLVGTPEGRVAYVDADLTDSASILTAPALTDTLDLTRPVGVSLMAVLHFVGDERAYEIVAALRQGLPPGSCLGLSHATGDFDEAGTAAVVKIYREHGIDVHLRTRDEVAPFFTGLDLLDPGIVPAHRWLPGNGEEQPRGEGVASLADRLDSRVSLYAGVGRIPQVHR</sequence>
<dbReference type="Proteomes" id="UP001595696">
    <property type="component" value="Unassembled WGS sequence"/>
</dbReference>
<dbReference type="GO" id="GO:0032259">
    <property type="term" value="P:methylation"/>
    <property type="evidence" value="ECO:0007669"/>
    <property type="project" value="UniProtKB-KW"/>
</dbReference>
<keyword evidence="1" id="KW-0808">Transferase</keyword>
<evidence type="ECO:0000313" key="2">
    <source>
        <dbReference type="Proteomes" id="UP001595696"/>
    </source>
</evidence>